<evidence type="ECO:0000313" key="10">
    <source>
        <dbReference type="EMBL" id="KAG2242653.1"/>
    </source>
</evidence>
<feature type="chain" id="PRO_5036500605" description="beta-glucosidase" evidence="7">
    <location>
        <begin position="23"/>
        <end position="636"/>
    </location>
</feature>
<dbReference type="Proteomes" id="UP000886595">
    <property type="component" value="Unassembled WGS sequence"/>
</dbReference>
<evidence type="ECO:0000259" key="8">
    <source>
        <dbReference type="Pfam" id="PF00933"/>
    </source>
</evidence>
<comment type="catalytic activity">
    <reaction evidence="1">
        <text>Hydrolysis of terminal, non-reducing beta-D-glucosyl residues with release of beta-D-glucose.</text>
        <dbReference type="EC" id="3.2.1.21"/>
    </reaction>
</comment>
<dbReference type="InterPro" id="IPR017853">
    <property type="entry name" value="GH"/>
</dbReference>
<dbReference type="InterPro" id="IPR036881">
    <property type="entry name" value="Glyco_hydro_3_C_sf"/>
</dbReference>
<reference evidence="10 11" key="1">
    <citation type="submission" date="2020-02" db="EMBL/GenBank/DDBJ databases">
        <authorList>
            <person name="Ma Q."/>
            <person name="Huang Y."/>
            <person name="Song X."/>
            <person name="Pei D."/>
        </authorList>
    </citation>
    <scope>NUCLEOTIDE SEQUENCE [LARGE SCALE GENOMIC DNA]</scope>
    <source>
        <strain evidence="10">Sxm20200214</strain>
        <tissue evidence="10">Leaf</tissue>
    </source>
</reference>
<dbReference type="PANTHER" id="PTHR30620:SF16">
    <property type="entry name" value="LYSOSOMAL BETA GLUCOSIDASE"/>
    <property type="match status" value="1"/>
</dbReference>
<protein>
    <recommendedName>
        <fullName evidence="3">beta-glucosidase</fullName>
        <ecNumber evidence="3">3.2.1.21</ecNumber>
    </recommendedName>
</protein>
<dbReference type="SUPFAM" id="SSF51445">
    <property type="entry name" value="(Trans)glycosidases"/>
    <property type="match status" value="1"/>
</dbReference>
<dbReference type="Gene3D" id="3.20.20.300">
    <property type="entry name" value="Glycoside hydrolase, family 3, N-terminal domain"/>
    <property type="match status" value="1"/>
</dbReference>
<feature type="domain" description="Glycoside hydrolase family 3 C-terminal" evidence="9">
    <location>
        <begin position="420"/>
        <end position="629"/>
    </location>
</feature>
<gene>
    <name evidence="10" type="ORF">Bca52824_095503</name>
</gene>
<dbReference type="FunFam" id="3.20.20.300:FF:000003">
    <property type="entry name" value="Beta-D-glucan exohydrolase isoenzyme ExoI"/>
    <property type="match status" value="1"/>
</dbReference>
<evidence type="ECO:0000256" key="3">
    <source>
        <dbReference type="ARBA" id="ARBA00012744"/>
    </source>
</evidence>
<proteinExistence type="inferred from homology"/>
<dbReference type="InterPro" id="IPR002772">
    <property type="entry name" value="Glyco_hydro_3_C"/>
</dbReference>
<dbReference type="FunFam" id="3.40.50.1700:FF:000002">
    <property type="entry name" value="Glycosyl hydrolase family protein"/>
    <property type="match status" value="1"/>
</dbReference>
<dbReference type="EMBL" id="JAAMPC010000407">
    <property type="protein sequence ID" value="KAG2242653.1"/>
    <property type="molecule type" value="Genomic_DNA"/>
</dbReference>
<dbReference type="PANTHER" id="PTHR30620">
    <property type="entry name" value="PERIPLASMIC BETA-GLUCOSIDASE-RELATED"/>
    <property type="match status" value="1"/>
</dbReference>
<dbReference type="SUPFAM" id="SSF52279">
    <property type="entry name" value="Beta-D-glucan exohydrolase, C-terminal domain"/>
    <property type="match status" value="1"/>
</dbReference>
<evidence type="ECO:0000256" key="7">
    <source>
        <dbReference type="SAM" id="SignalP"/>
    </source>
</evidence>
<dbReference type="Pfam" id="PF00933">
    <property type="entry name" value="Glyco_hydro_3"/>
    <property type="match status" value="1"/>
</dbReference>
<dbReference type="PRINTS" id="PR00133">
    <property type="entry name" value="GLHYDRLASE3"/>
</dbReference>
<dbReference type="GO" id="GO:0008422">
    <property type="term" value="F:beta-glucosidase activity"/>
    <property type="evidence" value="ECO:0007669"/>
    <property type="project" value="UniProtKB-EC"/>
</dbReference>
<evidence type="ECO:0000256" key="2">
    <source>
        <dbReference type="ARBA" id="ARBA00005336"/>
    </source>
</evidence>
<organism evidence="10 11">
    <name type="scientific">Brassica carinata</name>
    <name type="common">Ethiopian mustard</name>
    <name type="synonym">Abyssinian cabbage</name>
    <dbReference type="NCBI Taxonomy" id="52824"/>
    <lineage>
        <taxon>Eukaryota</taxon>
        <taxon>Viridiplantae</taxon>
        <taxon>Streptophyta</taxon>
        <taxon>Embryophyta</taxon>
        <taxon>Tracheophyta</taxon>
        <taxon>Spermatophyta</taxon>
        <taxon>Magnoliopsida</taxon>
        <taxon>eudicotyledons</taxon>
        <taxon>Gunneridae</taxon>
        <taxon>Pentapetalae</taxon>
        <taxon>rosids</taxon>
        <taxon>malvids</taxon>
        <taxon>Brassicales</taxon>
        <taxon>Brassicaceae</taxon>
        <taxon>Brassiceae</taxon>
        <taxon>Brassica</taxon>
    </lineage>
</organism>
<dbReference type="GO" id="GO:0009251">
    <property type="term" value="P:glucan catabolic process"/>
    <property type="evidence" value="ECO:0007669"/>
    <property type="project" value="TreeGrafter"/>
</dbReference>
<feature type="domain" description="Glycoside hydrolase family 3 N-terminal" evidence="8">
    <location>
        <begin position="40"/>
        <end position="383"/>
    </location>
</feature>
<name>A0A8X7P2G7_BRACI</name>
<keyword evidence="11" id="KW-1185">Reference proteome</keyword>
<keyword evidence="5" id="KW-0378">Hydrolase</keyword>
<evidence type="ECO:0000256" key="4">
    <source>
        <dbReference type="ARBA" id="ARBA00022729"/>
    </source>
</evidence>
<dbReference type="InterPro" id="IPR001764">
    <property type="entry name" value="Glyco_hydro_3_N"/>
</dbReference>
<evidence type="ECO:0000259" key="9">
    <source>
        <dbReference type="Pfam" id="PF01915"/>
    </source>
</evidence>
<comment type="similarity">
    <text evidence="2">Belongs to the glycosyl hydrolase 3 family.</text>
</comment>
<evidence type="ECO:0000256" key="5">
    <source>
        <dbReference type="ARBA" id="ARBA00022801"/>
    </source>
</evidence>
<evidence type="ECO:0000256" key="6">
    <source>
        <dbReference type="ARBA" id="ARBA00023295"/>
    </source>
</evidence>
<evidence type="ECO:0000313" key="11">
    <source>
        <dbReference type="Proteomes" id="UP000886595"/>
    </source>
</evidence>
<evidence type="ECO:0000256" key="1">
    <source>
        <dbReference type="ARBA" id="ARBA00000448"/>
    </source>
</evidence>
<keyword evidence="6" id="KW-0326">Glycosidase</keyword>
<dbReference type="EC" id="3.2.1.21" evidence="3"/>
<dbReference type="OrthoDB" id="47059at2759"/>
<dbReference type="Gene3D" id="3.40.50.1700">
    <property type="entry name" value="Glycoside hydrolase family 3 C-terminal domain"/>
    <property type="match status" value="1"/>
</dbReference>
<dbReference type="AlphaFoldDB" id="A0A8X7P2G7"/>
<feature type="signal peptide" evidence="7">
    <location>
        <begin position="1"/>
        <end position="22"/>
    </location>
</feature>
<dbReference type="InterPro" id="IPR051915">
    <property type="entry name" value="Cellulose_Degrad_GH3"/>
</dbReference>
<keyword evidence="4 7" id="KW-0732">Signal</keyword>
<sequence length="636" mass="69286">MCTLSYFLHTLGLLMLCLSVAANKEPLSNARIKNLMSHMTLEEKLGQMVQVERVNATTKVVRNYFIGSAFSGGGSVPTPNATPEAWVNMVNKIQKAALSTRLGIPIIYGIDALHGHNNAYNATIFPHNVGLGLELNTILLTSDLMDIVCLPLYSSVRDPGLVKRIGEATALEVRATGIQYVFAPCIAMGRCYESYSEDHRIVQQMTEIIPGLQGDLPRGHKGVPYVAGKTKVAACAKHFVGDGGTLRGMNANDTVINSNGLLDIHMPAYYDAVNKGVATVMVSYSSLNGLKMHANKKLVTGFLKKKLKFKGIVISDFLGVDQITTPIHANYSHSVYAAITAGIDMIMGSSNLTELINDLTSQVKRKHIPMSRINDAVERILRVKFTMGLFEDPMADHSLANKLGCKEHRELAREAVRKSLVLLKNGENADEPLLPLPKKAKKILVAGTHADNLGYQCGGWTITWQGLNTNNLTIGTTILTAVKNTVDPTTQVVYNENPDTTFVNSSRFDYAIVVIGETPYAEGYGDSTNLTIAEPGPSIVENVCGMVKCVVVVISGRPVMMQPYVREVDALVAAWLPGTEGQGVADVLFGDYGFTGKLARTWFRTVDQLPMNVGDLHYDPLYPFGFGLTTKPHKQL</sequence>
<dbReference type="InterPro" id="IPR036962">
    <property type="entry name" value="Glyco_hydro_3_N_sf"/>
</dbReference>
<accession>A0A8X7P2G7</accession>
<comment type="caution">
    <text evidence="10">The sequence shown here is derived from an EMBL/GenBank/DDBJ whole genome shotgun (WGS) entry which is preliminary data.</text>
</comment>
<dbReference type="Pfam" id="PF01915">
    <property type="entry name" value="Glyco_hydro_3_C"/>
    <property type="match status" value="1"/>
</dbReference>